<proteinExistence type="predicted"/>
<accession>A0ACA9U9C2</accession>
<gene>
    <name evidence="1" type="ORF">CRV2_00019605</name>
</gene>
<keyword evidence="2" id="KW-1185">Reference proteome</keyword>
<comment type="caution">
    <text evidence="1">The sequence shown here is derived from an EMBL/GenBank/DDBJ whole genome shotgun (WGS) entry which is preliminary data.</text>
</comment>
<dbReference type="EMBL" id="CADEHS020000107">
    <property type="protein sequence ID" value="CAG9949748.1"/>
    <property type="molecule type" value="Genomic_DNA"/>
</dbReference>
<sequence length="128" mass="14341">MIHSACSTPRKTLFKPLSYFFHSFQIPSLCTVLLFLYPAIRVTTTKVNKPNVILVINKHILWFGIPPYAASFMDTAKDVVQVVNPTAKMLTTLFLIGNILEGTKYPPSFGFDVAKQHANDTLIEPART</sequence>
<evidence type="ECO:0000313" key="2">
    <source>
        <dbReference type="Proteomes" id="UP000836387"/>
    </source>
</evidence>
<dbReference type="Proteomes" id="UP000836387">
    <property type="component" value="Unassembled WGS sequence"/>
</dbReference>
<evidence type="ECO:0000313" key="1">
    <source>
        <dbReference type="EMBL" id="CAG9949748.1"/>
    </source>
</evidence>
<organism evidence="1 2">
    <name type="scientific">Clonostachys rosea f. rosea IK726</name>
    <dbReference type="NCBI Taxonomy" id="1349383"/>
    <lineage>
        <taxon>Eukaryota</taxon>
        <taxon>Fungi</taxon>
        <taxon>Dikarya</taxon>
        <taxon>Ascomycota</taxon>
        <taxon>Pezizomycotina</taxon>
        <taxon>Sordariomycetes</taxon>
        <taxon>Hypocreomycetidae</taxon>
        <taxon>Hypocreales</taxon>
        <taxon>Bionectriaceae</taxon>
        <taxon>Clonostachys</taxon>
    </lineage>
</organism>
<reference evidence="1" key="2">
    <citation type="submission" date="2021-10" db="EMBL/GenBank/DDBJ databases">
        <authorList>
            <person name="Piombo E."/>
        </authorList>
    </citation>
    <scope>NUCLEOTIDE SEQUENCE</scope>
</reference>
<name>A0ACA9U9C2_BIOOC</name>
<reference evidence="1" key="1">
    <citation type="submission" date="2020-04" db="EMBL/GenBank/DDBJ databases">
        <authorList>
            <person name="Broberg M."/>
        </authorList>
    </citation>
    <scope>NUCLEOTIDE SEQUENCE</scope>
</reference>
<protein>
    <submittedName>
        <fullName evidence="1">Uncharacterized protein</fullName>
    </submittedName>
</protein>